<dbReference type="OrthoDB" id="9812349at2"/>
<keyword evidence="2" id="KW-1133">Transmembrane helix</keyword>
<protein>
    <submittedName>
        <fullName evidence="3">Inner membrane protein YhaI</fullName>
    </submittedName>
</protein>
<dbReference type="EMBL" id="CP025198">
    <property type="protein sequence ID" value="AXE40095.1"/>
    <property type="molecule type" value="Genomic_DNA"/>
</dbReference>
<dbReference type="AlphaFoldDB" id="A0A344UXU7"/>
<feature type="region of interest" description="Disordered" evidence="1">
    <location>
        <begin position="1"/>
        <end position="95"/>
    </location>
</feature>
<dbReference type="PANTHER" id="PTHR34980">
    <property type="entry name" value="INNER MEMBRANE PROTEIN-RELATED-RELATED"/>
    <property type="match status" value="1"/>
</dbReference>
<dbReference type="Pfam" id="PF05656">
    <property type="entry name" value="DUF805"/>
    <property type="match status" value="1"/>
</dbReference>
<feature type="transmembrane region" description="Helical" evidence="2">
    <location>
        <begin position="188"/>
        <end position="210"/>
    </location>
</feature>
<evidence type="ECO:0000256" key="1">
    <source>
        <dbReference type="SAM" id="MobiDB-lite"/>
    </source>
</evidence>
<reference evidence="3 4" key="1">
    <citation type="submission" date="2017-12" db="EMBL/GenBank/DDBJ databases">
        <title>The whole genome sequence of the Acidipropionibacterium virtanenii sp. nov. type strain JS278.</title>
        <authorList>
            <person name="Laine P."/>
            <person name="Deptula P."/>
            <person name="Varmanen P."/>
            <person name="Auvinen P."/>
        </authorList>
    </citation>
    <scope>NUCLEOTIDE SEQUENCE [LARGE SCALE GENOMIC DNA]</scope>
    <source>
        <strain evidence="3 4">JS278</strain>
    </source>
</reference>
<keyword evidence="2" id="KW-0472">Membrane</keyword>
<dbReference type="InterPro" id="IPR008523">
    <property type="entry name" value="DUF805"/>
</dbReference>
<dbReference type="Proteomes" id="UP000251995">
    <property type="component" value="Chromosome"/>
</dbReference>
<keyword evidence="4" id="KW-1185">Reference proteome</keyword>
<feature type="transmembrane region" description="Helical" evidence="2">
    <location>
        <begin position="222"/>
        <end position="242"/>
    </location>
</feature>
<evidence type="ECO:0000313" key="3">
    <source>
        <dbReference type="EMBL" id="AXE40095.1"/>
    </source>
</evidence>
<dbReference type="KEGG" id="acij:JS278_02961"/>
<accession>A0A344UXU7</accession>
<dbReference type="RefSeq" id="WP_114045853.1">
    <property type="nucleotide sequence ID" value="NZ_CP025198.1"/>
</dbReference>
<evidence type="ECO:0000313" key="4">
    <source>
        <dbReference type="Proteomes" id="UP000251995"/>
    </source>
</evidence>
<dbReference type="GO" id="GO:0005886">
    <property type="term" value="C:plasma membrane"/>
    <property type="evidence" value="ECO:0007669"/>
    <property type="project" value="TreeGrafter"/>
</dbReference>
<feature type="transmembrane region" description="Helical" evidence="2">
    <location>
        <begin position="144"/>
        <end position="165"/>
    </location>
</feature>
<keyword evidence="2" id="KW-0812">Transmembrane</keyword>
<gene>
    <name evidence="3" type="primary">yhaI_2</name>
    <name evidence="3" type="ORF">JS278_02961</name>
</gene>
<organism evidence="3 4">
    <name type="scientific">Acidipropionibacterium virtanenii</name>
    <dbReference type="NCBI Taxonomy" id="2057246"/>
    <lineage>
        <taxon>Bacteria</taxon>
        <taxon>Bacillati</taxon>
        <taxon>Actinomycetota</taxon>
        <taxon>Actinomycetes</taxon>
        <taxon>Propionibacteriales</taxon>
        <taxon>Propionibacteriaceae</taxon>
        <taxon>Acidipropionibacterium</taxon>
    </lineage>
</organism>
<name>A0A344UXU7_9ACTN</name>
<dbReference type="PANTHER" id="PTHR34980:SF2">
    <property type="entry name" value="INNER MEMBRANE PROTEIN YHAH-RELATED"/>
    <property type="match status" value="1"/>
</dbReference>
<evidence type="ECO:0000256" key="2">
    <source>
        <dbReference type="SAM" id="Phobius"/>
    </source>
</evidence>
<sequence length="261" mass="28624">MSNEQWRYYDPQFQDPDATLRPDGRPWGTPPQSPDVQNSQTWQPQPAPYSQQPPVGLQSSPYAQFPQDSPAPPSAGPASDPYYPTPFPINPTSGYGQAPGQPPVYRLMAPAAGRPRSSVSFGRAIKLFFKNYSVFSGRASRSEYWFSVLFTTLVILALDLVYYAVTGAGMFYGARLADMDDGTATKGALLALLLFTFMVGTLIPNLAITWRRLHDSGKSGGTFFLSWIPYIGAVVLVIFLLLPSSPSAWQRFDTGRLPAGN</sequence>
<proteinExistence type="predicted"/>